<dbReference type="GeneID" id="55002052"/>
<evidence type="ECO:0000313" key="2">
    <source>
        <dbReference type="EMBL" id="ANS05515.1"/>
    </source>
</evidence>
<keyword evidence="3" id="KW-1185">Reference proteome</keyword>
<dbReference type="Proteomes" id="UP000505242">
    <property type="component" value="Genome"/>
</dbReference>
<evidence type="ECO:0000256" key="1">
    <source>
        <dbReference type="SAM" id="MobiDB-lite"/>
    </source>
</evidence>
<name>A0A1B1IW08_9CAUD</name>
<dbReference type="KEGG" id="vg:55002052"/>
<dbReference type="EMBL" id="KT997847">
    <property type="protein sequence ID" value="ANS05515.1"/>
    <property type="molecule type" value="Genomic_DNA"/>
</dbReference>
<protein>
    <submittedName>
        <fullName evidence="2">Internal virion protein D</fullName>
    </submittedName>
</protein>
<dbReference type="RefSeq" id="YP_009811029.1">
    <property type="nucleotide sequence ID" value="NC_048050.1"/>
</dbReference>
<proteinExistence type="predicted"/>
<accession>A0A1B1IW08</accession>
<feature type="region of interest" description="Disordered" evidence="1">
    <location>
        <begin position="26"/>
        <end position="48"/>
    </location>
</feature>
<reference evidence="2 3" key="1">
    <citation type="submission" date="2015-11" db="EMBL/GenBank/DDBJ databases">
        <title>Genomes of Abundant and Widespread Viruses from the Deep Ocean.</title>
        <authorList>
            <person name="Mizuno C.M."/>
            <person name="Ghai R."/>
            <person name="Saghai A."/>
            <person name="Lopez-Garcia P."/>
            <person name="Rodriguez-Valera F."/>
        </authorList>
    </citation>
    <scope>NUCLEOTIDE SEQUENCE [LARGE SCALE GENOMIC DNA]</scope>
</reference>
<evidence type="ECO:0000313" key="3">
    <source>
        <dbReference type="Proteomes" id="UP000505242"/>
    </source>
</evidence>
<sequence length="1211" mass="135960">MAKEIIRDGKKGVFKDDATEEEINAYFESFKEPETPKEPDEPEEKEGRGILADVPVQIMGGVRDGAQSTLGLWEKVSEDLSDITNIGGWVFGKDAKDGWVDYVTAKEAKERGTKFIGSGKISEKDAFQLPEVDEADTITGGLSRGISQFLTGWFTGGKLIKGTGLAVSLGKGAIADAQVFDQDTGRFSDMLNTYAPQLQNPLFDYLASDEDESFYEARLKNVIEGLFLGGIMEGVIRGTPHVKDQLFNTAKYLKLTRAKLSGKKVDIEKLKEIEENLIRSTELEITPVGKGSAKKFAKRLKKEADTKKTAGIVEELKEITSAEQLNEKIVNSFDNFMKAIGRGEKTIRSKEGKLNWRNIDDYLNFNLSPRAYADTNFGIIFLEAMQRMVRTDRKFDKVTDALVEKLALKSSGDILHTTKMMGQLGDKLEGGLKYMWGSQATQQNLADTLYKMANSLRKGEKTYTEGDMKVATAMLMKIMRFDDKVTSNLGRGLRLRGVLKDAHMDLSSESILNQVRNFEKWDGNFKEFIEGVALVKDKNMLIRISDYLFRNQFWNKANEVWMSSALSNIKTQAINVLSTGLNQYVKPIESFIGSKLTWGLDASTAKGVRKQAEEAMQTLAGLRSYVGDALMFAKRAFNEEDSILFAGSTKFDLGTTKALGQSGFAKFVRIPLRALTSADEFFKQINYRSKLMTIAVREANAHKGLSKTKVVGKLPNGKKVTEFEAYVADRFKAGFDETGLQGVDAEAKRYAKEVTFTKELDGVLGKFQQAVNDAPILKLAVPFIKTPANLAIQAIEKTPLGIFGKNWKHFYGHSGDVVRIAETRGRVALGSIILFTAALLANSGHITGGGHPDKSIRRNQRNAGFVDYSLKFGNVQIQYGRLDPIGMLIGTIADYNEIYADLNEKDRQEIENNLMAFMINQMEGKGQDSLSKYDKAQNMVVAGYRSIFKNIASKTYLRSLIDLFAAINGDDIDKRGAWWVRSKFASFYPNLLSKITNDPYLRETRNLVDDWRKKIGLGLHKDVQLAYNFIGEPIENKQNVVARYFNAVVNPLTIKVRENDFVLEKIIEHEINIPALNPVKEGVDLREFVDKDGKSAFDYYNEEIAKSSLRKELEMLFKSKRFNDAPDQIILDKNNKFGGKKAMTYQKVKAKRDLIFKKIKYNSKFKSKQNPEINLGSAYVNKKLITTIGKKTNKYPKNLKKGIYDFIQQSP</sequence>
<feature type="compositionally biased region" description="Basic and acidic residues" evidence="1">
    <location>
        <begin position="29"/>
        <end position="39"/>
    </location>
</feature>
<organism evidence="2 3">
    <name type="scientific">uncultured phage_Deep1-GF2-KM23-C739</name>
    <dbReference type="NCBI Taxonomy" id="2740798"/>
    <lineage>
        <taxon>Viruses</taxon>
        <taxon>Duplodnaviria</taxon>
        <taxon>Heunggongvirae</taxon>
        <taxon>Uroviricota</taxon>
        <taxon>Caudoviricetes</taxon>
        <taxon>Autographivirales</taxon>
        <taxon>Chosvirus</taxon>
        <taxon>Chosvirus KM23C739</taxon>
    </lineage>
</organism>